<dbReference type="SUPFAM" id="SSF53254">
    <property type="entry name" value="Phosphoglycerate mutase-like"/>
    <property type="match status" value="1"/>
</dbReference>
<name>A0ABW4HTZ8_9BACI</name>
<evidence type="ECO:0000313" key="2">
    <source>
        <dbReference type="Proteomes" id="UP001597221"/>
    </source>
</evidence>
<keyword evidence="2" id="KW-1185">Reference proteome</keyword>
<dbReference type="InterPro" id="IPR050275">
    <property type="entry name" value="PGM_Phosphatase"/>
</dbReference>
<dbReference type="Proteomes" id="UP001597221">
    <property type="component" value="Unassembled WGS sequence"/>
</dbReference>
<protein>
    <submittedName>
        <fullName evidence="1">Histidine phosphatase family protein</fullName>
    </submittedName>
</protein>
<comment type="caution">
    <text evidence="1">The sequence shown here is derived from an EMBL/GenBank/DDBJ whole genome shotgun (WGS) entry which is preliminary data.</text>
</comment>
<dbReference type="RefSeq" id="WP_379598321.1">
    <property type="nucleotide sequence ID" value="NZ_JBHUDE010000138.1"/>
</dbReference>
<dbReference type="Pfam" id="PF00300">
    <property type="entry name" value="His_Phos_1"/>
    <property type="match status" value="1"/>
</dbReference>
<proteinExistence type="predicted"/>
<dbReference type="SMART" id="SM00855">
    <property type="entry name" value="PGAM"/>
    <property type="match status" value="1"/>
</dbReference>
<dbReference type="PANTHER" id="PTHR48100">
    <property type="entry name" value="BROAD-SPECIFICITY PHOSPHATASE YOR283W-RELATED"/>
    <property type="match status" value="1"/>
</dbReference>
<dbReference type="Gene3D" id="3.40.50.1240">
    <property type="entry name" value="Phosphoglycerate mutase-like"/>
    <property type="match status" value="1"/>
</dbReference>
<organism evidence="1 2">
    <name type="scientific">Oceanobacillus luteolus</name>
    <dbReference type="NCBI Taxonomy" id="1274358"/>
    <lineage>
        <taxon>Bacteria</taxon>
        <taxon>Bacillati</taxon>
        <taxon>Bacillota</taxon>
        <taxon>Bacilli</taxon>
        <taxon>Bacillales</taxon>
        <taxon>Bacillaceae</taxon>
        <taxon>Oceanobacillus</taxon>
    </lineage>
</organism>
<dbReference type="PANTHER" id="PTHR48100:SF1">
    <property type="entry name" value="HISTIDINE PHOSPHATASE FAMILY PROTEIN-RELATED"/>
    <property type="match status" value="1"/>
</dbReference>
<sequence>MTKNIYIVRHAEAEGQDPQAKLTERGLKQAGILADFLSNVKVERIISSPYVRAIETMRPFAERNNLNIELDDRLTERVLSTQYFSDWMDKLEATFFDMDLKYKGGESSHEAQSRIVEVFKEVLESDYTNTLIVAHGGIISLLLNYCDGEFGFENWKQLSNPDVFLITGLNDSYQYKRLWND</sequence>
<dbReference type="EMBL" id="JBHUDE010000138">
    <property type="protein sequence ID" value="MFD1608883.1"/>
    <property type="molecule type" value="Genomic_DNA"/>
</dbReference>
<reference evidence="2" key="1">
    <citation type="journal article" date="2019" name="Int. J. Syst. Evol. Microbiol.">
        <title>The Global Catalogue of Microorganisms (GCM) 10K type strain sequencing project: providing services to taxonomists for standard genome sequencing and annotation.</title>
        <authorList>
            <consortium name="The Broad Institute Genomics Platform"/>
            <consortium name="The Broad Institute Genome Sequencing Center for Infectious Disease"/>
            <person name="Wu L."/>
            <person name="Ma J."/>
        </authorList>
    </citation>
    <scope>NUCLEOTIDE SEQUENCE [LARGE SCALE GENOMIC DNA]</scope>
    <source>
        <strain evidence="2">CGMCC 1.12376</strain>
    </source>
</reference>
<evidence type="ECO:0000313" key="1">
    <source>
        <dbReference type="EMBL" id="MFD1608883.1"/>
    </source>
</evidence>
<accession>A0ABW4HTZ8</accession>
<gene>
    <name evidence="1" type="ORF">ACFSBH_14760</name>
</gene>
<dbReference type="InterPro" id="IPR029033">
    <property type="entry name" value="His_PPase_superfam"/>
</dbReference>
<dbReference type="InterPro" id="IPR013078">
    <property type="entry name" value="His_Pase_superF_clade-1"/>
</dbReference>
<dbReference type="CDD" id="cd07067">
    <property type="entry name" value="HP_PGM_like"/>
    <property type="match status" value="1"/>
</dbReference>